<feature type="repeat" description="WD" evidence="3">
    <location>
        <begin position="489"/>
        <end position="530"/>
    </location>
</feature>
<dbReference type="EMBL" id="BQKI01000012">
    <property type="protein sequence ID" value="GJN05954.1"/>
    <property type="molecule type" value="Genomic_DNA"/>
</dbReference>
<protein>
    <recommendedName>
        <fullName evidence="6">Actin-interacting protein 1-2</fullName>
    </recommendedName>
</protein>
<feature type="repeat" description="WD" evidence="3">
    <location>
        <begin position="533"/>
        <end position="568"/>
    </location>
</feature>
<evidence type="ECO:0000256" key="3">
    <source>
        <dbReference type="PROSITE-ProRule" id="PRU00221"/>
    </source>
</evidence>
<dbReference type="SMART" id="SM00320">
    <property type="entry name" value="WD40"/>
    <property type="match status" value="10"/>
</dbReference>
<dbReference type="Gene3D" id="2.130.10.10">
    <property type="entry name" value="YVTN repeat-like/Quinoprotein amine dehydrogenase"/>
    <property type="match status" value="3"/>
</dbReference>
<keyword evidence="5" id="KW-1185">Reference proteome</keyword>
<evidence type="ECO:0000313" key="5">
    <source>
        <dbReference type="Proteomes" id="UP001054889"/>
    </source>
</evidence>
<reference evidence="4" key="1">
    <citation type="journal article" date="2018" name="DNA Res.">
        <title>Multiple hybrid de novo genome assembly of finger millet, an orphan allotetraploid crop.</title>
        <authorList>
            <person name="Hatakeyama M."/>
            <person name="Aluri S."/>
            <person name="Balachadran M.T."/>
            <person name="Sivarajan S.R."/>
            <person name="Patrignani A."/>
            <person name="Gruter S."/>
            <person name="Poveda L."/>
            <person name="Shimizu-Inatsugi R."/>
            <person name="Baeten J."/>
            <person name="Francoijs K.J."/>
            <person name="Nataraja K.N."/>
            <person name="Reddy Y.A.N."/>
            <person name="Phadnis S."/>
            <person name="Ravikumar R.L."/>
            <person name="Schlapbach R."/>
            <person name="Sreeman S.M."/>
            <person name="Shimizu K.K."/>
        </authorList>
    </citation>
    <scope>NUCLEOTIDE SEQUENCE</scope>
</reference>
<dbReference type="InterPro" id="IPR001680">
    <property type="entry name" value="WD40_rpt"/>
</dbReference>
<dbReference type="SUPFAM" id="SSF50978">
    <property type="entry name" value="WD40 repeat-like"/>
    <property type="match status" value="2"/>
</dbReference>
<feature type="repeat" description="WD" evidence="3">
    <location>
        <begin position="184"/>
        <end position="220"/>
    </location>
</feature>
<evidence type="ECO:0000256" key="2">
    <source>
        <dbReference type="ARBA" id="ARBA00022737"/>
    </source>
</evidence>
<evidence type="ECO:0008006" key="6">
    <source>
        <dbReference type="Google" id="ProtNLM"/>
    </source>
</evidence>
<keyword evidence="1 3" id="KW-0853">WD repeat</keyword>
<dbReference type="PROSITE" id="PS50294">
    <property type="entry name" value="WD_REPEATS_REGION"/>
    <property type="match status" value="3"/>
</dbReference>
<dbReference type="GO" id="GO:0030042">
    <property type="term" value="P:actin filament depolymerization"/>
    <property type="evidence" value="ECO:0007669"/>
    <property type="project" value="TreeGrafter"/>
</dbReference>
<accession>A0AAV5D4P2</accession>
<gene>
    <name evidence="4" type="primary">ga23633</name>
    <name evidence="4" type="ORF">PR202_ga23633</name>
</gene>
<dbReference type="GO" id="GO:0051015">
    <property type="term" value="F:actin filament binding"/>
    <property type="evidence" value="ECO:0007669"/>
    <property type="project" value="TreeGrafter"/>
</dbReference>
<comment type="caution">
    <text evidence="4">The sequence shown here is derived from an EMBL/GenBank/DDBJ whole genome shotgun (WGS) entry which is preliminary data.</text>
</comment>
<evidence type="ECO:0000313" key="4">
    <source>
        <dbReference type="EMBL" id="GJN05954.1"/>
    </source>
</evidence>
<sequence length="568" mass="61821">MAQLAETYACSPATERGRGILLAGDPKTDTIAYCTGRSVIIRRLDAPLDAWAYQDHAYPTTVARFSPNGEWVASADASGCVRVWGRYGDRALKAEFRPLSGRVDDLRWSPDGLRIVVSGDGKGKSFVRAFVWDSGSTVGEFDGHSKRVLSCDFKPTRPFRIVTCGEDFLANFYEGPPFKFKHSIRDHSNFINCIRYSPDGSKFITVLTVSADKTAKVWDIMEDAAGKLNRTLVCPGTGGVDDMLVGCLWQNDHLVTVSLGGTFNVFSASNPDQEPVTFAGHLKTISSLVLFPQSNPRTVLSTSYDGVIMRWIQGVGYGGRLMRKNNTQIKCFAAVEEELVTSGYDNKIFRISLNGDQCGDAESVDVGGQPNALNLAIQKPEFALVTTDSGIVLLQNSKVISTTKVNYTITSSSVSPDGSEAVVGAQDGKLRIYSINGDTVTEEAVLEKHRGAITSIHYSPDVSMFASADANREAVVWDRASREVKLKNMLYHTARINCLAWSPDSRLVATGSLDTCAIVYEIDKPAASRITIKGAHLGGVHGLTFVDNDTLVTAGEDACIRVWKLVQQ</sequence>
<feature type="repeat" description="WD" evidence="3">
    <location>
        <begin position="446"/>
        <end position="478"/>
    </location>
</feature>
<dbReference type="PROSITE" id="PS00678">
    <property type="entry name" value="WD_REPEATS_1"/>
    <property type="match status" value="1"/>
</dbReference>
<feature type="repeat" description="WD" evidence="3">
    <location>
        <begin position="53"/>
        <end position="84"/>
    </location>
</feature>
<dbReference type="InterPro" id="IPR015943">
    <property type="entry name" value="WD40/YVTN_repeat-like_dom_sf"/>
</dbReference>
<dbReference type="PROSITE" id="PS50082">
    <property type="entry name" value="WD_REPEATS_2"/>
    <property type="match status" value="5"/>
</dbReference>
<dbReference type="PANTHER" id="PTHR19856">
    <property type="entry name" value="WD-REPEATCONTAINING PROTEIN WDR1"/>
    <property type="match status" value="1"/>
</dbReference>
<evidence type="ECO:0000256" key="1">
    <source>
        <dbReference type="ARBA" id="ARBA00022574"/>
    </source>
</evidence>
<dbReference type="Pfam" id="PF00400">
    <property type="entry name" value="WD40"/>
    <property type="match status" value="7"/>
</dbReference>
<organism evidence="4 5">
    <name type="scientific">Eleusine coracana subsp. coracana</name>
    <dbReference type="NCBI Taxonomy" id="191504"/>
    <lineage>
        <taxon>Eukaryota</taxon>
        <taxon>Viridiplantae</taxon>
        <taxon>Streptophyta</taxon>
        <taxon>Embryophyta</taxon>
        <taxon>Tracheophyta</taxon>
        <taxon>Spermatophyta</taxon>
        <taxon>Magnoliopsida</taxon>
        <taxon>Liliopsida</taxon>
        <taxon>Poales</taxon>
        <taxon>Poaceae</taxon>
        <taxon>PACMAD clade</taxon>
        <taxon>Chloridoideae</taxon>
        <taxon>Cynodonteae</taxon>
        <taxon>Eleusininae</taxon>
        <taxon>Eleusine</taxon>
    </lineage>
</organism>
<dbReference type="InterPro" id="IPR019775">
    <property type="entry name" value="WD40_repeat_CS"/>
</dbReference>
<proteinExistence type="predicted"/>
<dbReference type="FunFam" id="2.130.10.10:FF:000167">
    <property type="entry name" value="Actin-interacting protein 1"/>
    <property type="match status" value="1"/>
</dbReference>
<keyword evidence="2" id="KW-0677">Repeat</keyword>
<dbReference type="GO" id="GO:0030864">
    <property type="term" value="C:cortical actin cytoskeleton"/>
    <property type="evidence" value="ECO:0007669"/>
    <property type="project" value="TreeGrafter"/>
</dbReference>
<dbReference type="InterPro" id="IPR036322">
    <property type="entry name" value="WD40_repeat_dom_sf"/>
</dbReference>
<dbReference type="AlphaFoldDB" id="A0AAV5D4P2"/>
<name>A0AAV5D4P2_ELECO</name>
<reference evidence="4" key="2">
    <citation type="submission" date="2021-12" db="EMBL/GenBank/DDBJ databases">
        <title>Resequencing data analysis of finger millet.</title>
        <authorList>
            <person name="Hatakeyama M."/>
            <person name="Aluri S."/>
            <person name="Balachadran M.T."/>
            <person name="Sivarajan S.R."/>
            <person name="Poveda L."/>
            <person name="Shimizu-Inatsugi R."/>
            <person name="Schlapbach R."/>
            <person name="Sreeman S.M."/>
            <person name="Shimizu K.K."/>
        </authorList>
    </citation>
    <scope>NUCLEOTIDE SEQUENCE</scope>
</reference>
<dbReference type="PANTHER" id="PTHR19856:SF0">
    <property type="entry name" value="WD REPEAT-CONTAINING PROTEIN 1"/>
    <property type="match status" value="1"/>
</dbReference>
<dbReference type="Proteomes" id="UP001054889">
    <property type="component" value="Unassembled WGS sequence"/>
</dbReference>